<dbReference type="GO" id="GO:0004602">
    <property type="term" value="F:glutathione peroxidase activity"/>
    <property type="evidence" value="ECO:0007669"/>
    <property type="project" value="TreeGrafter"/>
</dbReference>
<evidence type="ECO:0000256" key="1">
    <source>
        <dbReference type="PIRNR" id="PIRNR006386"/>
    </source>
</evidence>
<dbReference type="KEGG" id="ptaw:DW352_19605"/>
<comment type="catalytic activity">
    <reaction evidence="1">
        <text>2-hydroxychromene-2-carboxylate = (3E)-4-(2-hydroxyphenyl)-2-oxobut-3-enoate</text>
        <dbReference type="Rhea" id="RHEA:27401"/>
        <dbReference type="ChEBI" id="CHEBI:59350"/>
        <dbReference type="ChEBI" id="CHEBI:59353"/>
        <dbReference type="EC" id="5.99.1.4"/>
    </reaction>
</comment>
<dbReference type="GO" id="GO:0006749">
    <property type="term" value="P:glutathione metabolic process"/>
    <property type="evidence" value="ECO:0007669"/>
    <property type="project" value="TreeGrafter"/>
</dbReference>
<proteinExistence type="inferred from homology"/>
<evidence type="ECO:0000259" key="3">
    <source>
        <dbReference type="Pfam" id="PF01323"/>
    </source>
</evidence>
<dbReference type="PANTHER" id="PTHR42943">
    <property type="entry name" value="GLUTATHIONE S-TRANSFERASE KAPPA"/>
    <property type="match status" value="1"/>
</dbReference>
<dbReference type="InterPro" id="IPR051924">
    <property type="entry name" value="GST_Kappa/NadH"/>
</dbReference>
<dbReference type="GO" id="GO:0004364">
    <property type="term" value="F:glutathione transferase activity"/>
    <property type="evidence" value="ECO:0007669"/>
    <property type="project" value="TreeGrafter"/>
</dbReference>
<evidence type="ECO:0000313" key="4">
    <source>
        <dbReference type="EMBL" id="AXK82532.1"/>
    </source>
</evidence>
<keyword evidence="1 4" id="KW-0413">Isomerase</keyword>
<keyword evidence="5" id="KW-1185">Reference proteome</keyword>
<reference evidence="4 5" key="1">
    <citation type="submission" date="2018-07" db="EMBL/GenBank/DDBJ databases">
        <authorList>
            <person name="Quirk P.G."/>
            <person name="Krulwich T.A."/>
        </authorList>
    </citation>
    <scope>NUCLEOTIDE SEQUENCE [LARGE SCALE GENOMIC DNA]</scope>
    <source>
        <strain evidence="4 5">CC-BB4</strain>
    </source>
</reference>
<evidence type="ECO:0000256" key="2">
    <source>
        <dbReference type="PIRSR" id="PIRSR006386-1"/>
    </source>
</evidence>
<dbReference type="EMBL" id="CP031417">
    <property type="protein sequence ID" value="AXK82532.1"/>
    <property type="molecule type" value="Genomic_DNA"/>
</dbReference>
<dbReference type="Pfam" id="PF01323">
    <property type="entry name" value="DSBA"/>
    <property type="match status" value="1"/>
</dbReference>
<sequence length="200" mass="22098">MGTLDFWFEFASTYSYPAAMRIGPLAESAGVTVRWRPFLLGPVFKAQQGWEDSPFNIYPAKGRYMWRDIERICAAQKLPFVKPAVFPQNTLVAARVALIALAQGWGEDFCRGIYSAEFGRGRDIGEAFAVADVINALGRNPDAVIEESRTQANKDALREQTEQALRLGIFGAPSFITADGELFWGNDRLEAALAWANGQG</sequence>
<feature type="domain" description="DSBA-like thioredoxin" evidence="3">
    <location>
        <begin position="3"/>
        <end position="191"/>
    </location>
</feature>
<dbReference type="SUPFAM" id="SSF52833">
    <property type="entry name" value="Thioredoxin-like"/>
    <property type="match status" value="1"/>
</dbReference>
<dbReference type="PANTHER" id="PTHR42943:SF2">
    <property type="entry name" value="GLUTATHIONE S-TRANSFERASE KAPPA 1"/>
    <property type="match status" value="1"/>
</dbReference>
<gene>
    <name evidence="4" type="ORF">DW352_19605</name>
</gene>
<evidence type="ECO:0000313" key="5">
    <source>
        <dbReference type="Proteomes" id="UP000254889"/>
    </source>
</evidence>
<accession>A0A346A035</accession>
<protein>
    <recommendedName>
        <fullName evidence="1">2-hydroxychromene-2-carboxylate isomerase</fullName>
        <ecNumber evidence="1">5.99.1.4</ecNumber>
    </recommendedName>
</protein>
<dbReference type="OrthoDB" id="5244108at2"/>
<dbReference type="PIRSF" id="PIRSF006386">
    <property type="entry name" value="HCCAis_GSTk"/>
    <property type="match status" value="1"/>
</dbReference>
<dbReference type="EC" id="5.99.1.4" evidence="1"/>
<dbReference type="AlphaFoldDB" id="A0A346A035"/>
<dbReference type="CDD" id="cd03022">
    <property type="entry name" value="DsbA_HCCA_Iso"/>
    <property type="match status" value="1"/>
</dbReference>
<dbReference type="RefSeq" id="WP_115692911.1">
    <property type="nucleotide sequence ID" value="NZ_CP031417.1"/>
</dbReference>
<dbReference type="InterPro" id="IPR014440">
    <property type="entry name" value="HCCAis_GSTk"/>
</dbReference>
<dbReference type="InterPro" id="IPR044087">
    <property type="entry name" value="NahD-like"/>
</dbReference>
<name>A0A346A035_9HYPH</name>
<dbReference type="GO" id="GO:1901170">
    <property type="term" value="P:naphthalene catabolic process"/>
    <property type="evidence" value="ECO:0007669"/>
    <property type="project" value="InterPro"/>
</dbReference>
<feature type="active site" description="Nucleophile" evidence="2">
    <location>
        <position position="12"/>
    </location>
</feature>
<dbReference type="GO" id="GO:0018845">
    <property type="term" value="F:2-hydroxychromene-2-carboxylate isomerase activity"/>
    <property type="evidence" value="ECO:0007669"/>
    <property type="project" value="UniProtKB-UniRule"/>
</dbReference>
<comment type="similarity">
    <text evidence="1">Belongs to the GST superfamily. NadH family.</text>
</comment>
<dbReference type="Gene3D" id="3.40.30.10">
    <property type="entry name" value="Glutaredoxin"/>
    <property type="match status" value="1"/>
</dbReference>
<dbReference type="InterPro" id="IPR036249">
    <property type="entry name" value="Thioredoxin-like_sf"/>
</dbReference>
<organism evidence="4 5">
    <name type="scientific">Pseudolabrys taiwanensis</name>
    <dbReference type="NCBI Taxonomy" id="331696"/>
    <lineage>
        <taxon>Bacteria</taxon>
        <taxon>Pseudomonadati</taxon>
        <taxon>Pseudomonadota</taxon>
        <taxon>Alphaproteobacteria</taxon>
        <taxon>Hyphomicrobiales</taxon>
        <taxon>Xanthobacteraceae</taxon>
        <taxon>Pseudolabrys</taxon>
    </lineage>
</organism>
<dbReference type="InterPro" id="IPR001853">
    <property type="entry name" value="DSBA-like_thioredoxin_dom"/>
</dbReference>
<dbReference type="Proteomes" id="UP000254889">
    <property type="component" value="Chromosome"/>
</dbReference>